<dbReference type="Proteomes" id="UP001303647">
    <property type="component" value="Unassembled WGS sequence"/>
</dbReference>
<feature type="region of interest" description="Disordered" evidence="1">
    <location>
        <begin position="216"/>
        <end position="380"/>
    </location>
</feature>
<evidence type="ECO:0000313" key="4">
    <source>
        <dbReference type="Proteomes" id="UP001303647"/>
    </source>
</evidence>
<feature type="compositionally biased region" description="Low complexity" evidence="1">
    <location>
        <begin position="292"/>
        <end position="324"/>
    </location>
</feature>
<evidence type="ECO:0000256" key="1">
    <source>
        <dbReference type="SAM" id="MobiDB-lite"/>
    </source>
</evidence>
<name>A0AAN7HIK4_9PEZI</name>
<dbReference type="AlphaFoldDB" id="A0AAN7HIK4"/>
<proteinExistence type="predicted"/>
<sequence>MELHGHYIRFELQSPPLLPTIFCQPVSIGGPHGLGLDFPVWPILVPADEGFNLCYTDNENFRDTYLRQGFCGLDSSFKDQFNYNCHKQAVQVAPILREKRLGRQEQINQESVSQDRGSGSSQYNRQEKKRMLQAYFEPFSVFGYFSLPVPRFAMNTLRCVRPYVETMVKSVLTVFGVLCYFSFFATPVVGIIVLMVGAALGVIALLLESSGLVRPGAFDAPKDTRPPLSTAASTDMRRYRQSQAQAQAQARSRRAAETTATTSTTTTTGLRRPFSPGDEDDEEPFELVRRLSGGTSATSAAPAAGDDGGNKNKNNNNDNNNNNGARAFYAESRRRRRNIRILESGYSREWGRDSSSDSDDDTSDRATPPSLGSGSLGETY</sequence>
<feature type="compositionally biased region" description="Low complexity" evidence="1">
    <location>
        <begin position="257"/>
        <end position="268"/>
    </location>
</feature>
<organism evidence="3 4">
    <name type="scientific">Corynascus novoguineensis</name>
    <dbReference type="NCBI Taxonomy" id="1126955"/>
    <lineage>
        <taxon>Eukaryota</taxon>
        <taxon>Fungi</taxon>
        <taxon>Dikarya</taxon>
        <taxon>Ascomycota</taxon>
        <taxon>Pezizomycotina</taxon>
        <taxon>Sordariomycetes</taxon>
        <taxon>Sordariomycetidae</taxon>
        <taxon>Sordariales</taxon>
        <taxon>Chaetomiaceae</taxon>
        <taxon>Corynascus</taxon>
    </lineage>
</organism>
<keyword evidence="2" id="KW-1133">Transmembrane helix</keyword>
<keyword evidence="2" id="KW-0472">Membrane</keyword>
<evidence type="ECO:0000256" key="2">
    <source>
        <dbReference type="SAM" id="Phobius"/>
    </source>
</evidence>
<reference evidence="3" key="2">
    <citation type="submission" date="2023-05" db="EMBL/GenBank/DDBJ databases">
        <authorList>
            <consortium name="Lawrence Berkeley National Laboratory"/>
            <person name="Steindorff A."/>
            <person name="Hensen N."/>
            <person name="Bonometti L."/>
            <person name="Westerberg I."/>
            <person name="Brannstrom I.O."/>
            <person name="Guillou S."/>
            <person name="Cros-Aarteil S."/>
            <person name="Calhoun S."/>
            <person name="Haridas S."/>
            <person name="Kuo A."/>
            <person name="Mondo S."/>
            <person name="Pangilinan J."/>
            <person name="Riley R."/>
            <person name="Labutti K."/>
            <person name="Andreopoulos B."/>
            <person name="Lipzen A."/>
            <person name="Chen C."/>
            <person name="Yanf M."/>
            <person name="Daum C."/>
            <person name="Ng V."/>
            <person name="Clum A."/>
            <person name="Ohm R."/>
            <person name="Martin F."/>
            <person name="Silar P."/>
            <person name="Natvig D."/>
            <person name="Lalanne C."/>
            <person name="Gautier V."/>
            <person name="Ament-Velasquez S.L."/>
            <person name="Kruys A."/>
            <person name="Hutchinson M.I."/>
            <person name="Powell A.J."/>
            <person name="Barry K."/>
            <person name="Miller A.N."/>
            <person name="Grigoriev I.V."/>
            <person name="Debuchy R."/>
            <person name="Gladieux P."/>
            <person name="Thoren M.H."/>
            <person name="Johannesson H."/>
        </authorList>
    </citation>
    <scope>NUCLEOTIDE SEQUENCE</scope>
    <source>
        <strain evidence="3">CBS 359.72</strain>
    </source>
</reference>
<keyword evidence="4" id="KW-1185">Reference proteome</keyword>
<gene>
    <name evidence="3" type="ORF">C7999DRAFT_10857</name>
</gene>
<protein>
    <submittedName>
        <fullName evidence="3">Uncharacterized protein</fullName>
    </submittedName>
</protein>
<feature type="transmembrane region" description="Helical" evidence="2">
    <location>
        <begin position="174"/>
        <end position="207"/>
    </location>
</feature>
<accession>A0AAN7HIK4</accession>
<feature type="compositionally biased region" description="Polar residues" evidence="1">
    <location>
        <begin position="370"/>
        <end position="380"/>
    </location>
</feature>
<keyword evidence="2" id="KW-0812">Transmembrane</keyword>
<feature type="transmembrane region" description="Helical" evidence="2">
    <location>
        <begin position="134"/>
        <end position="154"/>
    </location>
</feature>
<reference evidence="3" key="1">
    <citation type="journal article" date="2023" name="Mol. Phylogenet. Evol.">
        <title>Genome-scale phylogeny and comparative genomics of the fungal order Sordariales.</title>
        <authorList>
            <person name="Hensen N."/>
            <person name="Bonometti L."/>
            <person name="Westerberg I."/>
            <person name="Brannstrom I.O."/>
            <person name="Guillou S."/>
            <person name="Cros-Aarteil S."/>
            <person name="Calhoun S."/>
            <person name="Haridas S."/>
            <person name="Kuo A."/>
            <person name="Mondo S."/>
            <person name="Pangilinan J."/>
            <person name="Riley R."/>
            <person name="LaButti K."/>
            <person name="Andreopoulos B."/>
            <person name="Lipzen A."/>
            <person name="Chen C."/>
            <person name="Yan M."/>
            <person name="Daum C."/>
            <person name="Ng V."/>
            <person name="Clum A."/>
            <person name="Steindorff A."/>
            <person name="Ohm R.A."/>
            <person name="Martin F."/>
            <person name="Silar P."/>
            <person name="Natvig D.O."/>
            <person name="Lalanne C."/>
            <person name="Gautier V."/>
            <person name="Ament-Velasquez S.L."/>
            <person name="Kruys A."/>
            <person name="Hutchinson M.I."/>
            <person name="Powell A.J."/>
            <person name="Barry K."/>
            <person name="Miller A.N."/>
            <person name="Grigoriev I.V."/>
            <person name="Debuchy R."/>
            <person name="Gladieux P."/>
            <person name="Hiltunen Thoren M."/>
            <person name="Johannesson H."/>
        </authorList>
    </citation>
    <scope>NUCLEOTIDE SEQUENCE</scope>
    <source>
        <strain evidence="3">CBS 359.72</strain>
    </source>
</reference>
<feature type="compositionally biased region" description="Low complexity" evidence="1">
    <location>
        <begin position="241"/>
        <end position="250"/>
    </location>
</feature>
<dbReference type="EMBL" id="MU857606">
    <property type="protein sequence ID" value="KAK4251371.1"/>
    <property type="molecule type" value="Genomic_DNA"/>
</dbReference>
<evidence type="ECO:0000313" key="3">
    <source>
        <dbReference type="EMBL" id="KAK4251371.1"/>
    </source>
</evidence>
<comment type="caution">
    <text evidence="3">The sequence shown here is derived from an EMBL/GenBank/DDBJ whole genome shotgun (WGS) entry which is preliminary data.</text>
</comment>